<evidence type="ECO:0000313" key="3">
    <source>
        <dbReference type="Proteomes" id="UP000053257"/>
    </source>
</evidence>
<dbReference type="HOGENOM" id="CLU_099534_0_1_1"/>
<name>A0A0C3NF41_PHLG1</name>
<feature type="transmembrane region" description="Helical" evidence="1">
    <location>
        <begin position="44"/>
        <end position="65"/>
    </location>
</feature>
<proteinExistence type="predicted"/>
<feature type="non-terminal residue" evidence="2">
    <location>
        <position position="138"/>
    </location>
</feature>
<dbReference type="OrthoDB" id="2548432at2759"/>
<protein>
    <submittedName>
        <fullName evidence="2">Uncharacterized protein</fullName>
    </submittedName>
</protein>
<feature type="non-terminal residue" evidence="2">
    <location>
        <position position="1"/>
    </location>
</feature>
<dbReference type="AlphaFoldDB" id="A0A0C3NF41"/>
<feature type="transmembrane region" description="Helical" evidence="1">
    <location>
        <begin position="12"/>
        <end position="32"/>
    </location>
</feature>
<keyword evidence="3" id="KW-1185">Reference proteome</keyword>
<organism evidence="2 3">
    <name type="scientific">Phlebiopsis gigantea (strain 11061_1 CR5-6)</name>
    <name type="common">White-rot fungus</name>
    <name type="synonym">Peniophora gigantea</name>
    <dbReference type="NCBI Taxonomy" id="745531"/>
    <lineage>
        <taxon>Eukaryota</taxon>
        <taxon>Fungi</taxon>
        <taxon>Dikarya</taxon>
        <taxon>Basidiomycota</taxon>
        <taxon>Agaricomycotina</taxon>
        <taxon>Agaricomycetes</taxon>
        <taxon>Polyporales</taxon>
        <taxon>Phanerochaetaceae</taxon>
        <taxon>Phlebiopsis</taxon>
    </lineage>
</organism>
<gene>
    <name evidence="2" type="ORF">PHLGIDRAFT_58069</name>
</gene>
<evidence type="ECO:0000256" key="1">
    <source>
        <dbReference type="SAM" id="Phobius"/>
    </source>
</evidence>
<accession>A0A0C3NF41</accession>
<feature type="transmembrane region" description="Helical" evidence="1">
    <location>
        <begin position="77"/>
        <end position="104"/>
    </location>
</feature>
<keyword evidence="1" id="KW-0812">Transmembrane</keyword>
<keyword evidence="1" id="KW-1133">Transmembrane helix</keyword>
<keyword evidence="1" id="KW-0472">Membrane</keyword>
<reference evidence="2 3" key="1">
    <citation type="journal article" date="2014" name="PLoS Genet.">
        <title>Analysis of the Phlebiopsis gigantea genome, transcriptome and secretome provides insight into its pioneer colonization strategies of wood.</title>
        <authorList>
            <person name="Hori C."/>
            <person name="Ishida T."/>
            <person name="Igarashi K."/>
            <person name="Samejima M."/>
            <person name="Suzuki H."/>
            <person name="Master E."/>
            <person name="Ferreira P."/>
            <person name="Ruiz-Duenas F.J."/>
            <person name="Held B."/>
            <person name="Canessa P."/>
            <person name="Larrondo L.F."/>
            <person name="Schmoll M."/>
            <person name="Druzhinina I.S."/>
            <person name="Kubicek C.P."/>
            <person name="Gaskell J.A."/>
            <person name="Kersten P."/>
            <person name="St John F."/>
            <person name="Glasner J."/>
            <person name="Sabat G."/>
            <person name="Splinter BonDurant S."/>
            <person name="Syed K."/>
            <person name="Yadav J."/>
            <person name="Mgbeahuruike A.C."/>
            <person name="Kovalchuk A."/>
            <person name="Asiegbu F.O."/>
            <person name="Lackner G."/>
            <person name="Hoffmeister D."/>
            <person name="Rencoret J."/>
            <person name="Gutierrez A."/>
            <person name="Sun H."/>
            <person name="Lindquist E."/>
            <person name="Barry K."/>
            <person name="Riley R."/>
            <person name="Grigoriev I.V."/>
            <person name="Henrissat B."/>
            <person name="Kues U."/>
            <person name="Berka R.M."/>
            <person name="Martinez A.T."/>
            <person name="Covert S.F."/>
            <person name="Blanchette R.A."/>
            <person name="Cullen D."/>
        </authorList>
    </citation>
    <scope>NUCLEOTIDE SEQUENCE [LARGE SCALE GENOMIC DNA]</scope>
    <source>
        <strain evidence="2 3">11061_1 CR5-6</strain>
    </source>
</reference>
<feature type="transmembrane region" description="Helical" evidence="1">
    <location>
        <begin position="116"/>
        <end position="137"/>
    </location>
</feature>
<evidence type="ECO:0000313" key="2">
    <source>
        <dbReference type="EMBL" id="KIP03279.1"/>
    </source>
</evidence>
<dbReference type="EMBL" id="KN840624">
    <property type="protein sequence ID" value="KIP03279.1"/>
    <property type="molecule type" value="Genomic_DNA"/>
</dbReference>
<sequence length="138" mass="15094">YIAPIKIAVRDLLIAHSFSILLVALLIALLYFSTARSRRQPLFLLNVFTILLALSVGALIDYQTIQTMIAPLDPTPLSFNIAIGVLGAVQSILVDTILLVRLISVFPVASLGAKRFGIMLVIPVLLKIARIINLIMFI</sequence>
<dbReference type="Proteomes" id="UP000053257">
    <property type="component" value="Unassembled WGS sequence"/>
</dbReference>